<dbReference type="EMBL" id="CM003532">
    <property type="protein sequence ID" value="RCV24014.1"/>
    <property type="molecule type" value="Genomic_DNA"/>
</dbReference>
<dbReference type="SUPFAM" id="SSF50494">
    <property type="entry name" value="Trypsin-like serine proteases"/>
    <property type="match status" value="1"/>
</dbReference>
<dbReference type="Pfam" id="PF13365">
    <property type="entry name" value="Trypsin_2"/>
    <property type="match status" value="1"/>
</dbReference>
<evidence type="ECO:0008006" key="3">
    <source>
        <dbReference type="Google" id="ProtNLM"/>
    </source>
</evidence>
<organism evidence="2">
    <name type="scientific">Setaria italica</name>
    <name type="common">Foxtail millet</name>
    <name type="synonym">Panicum italicum</name>
    <dbReference type="NCBI Taxonomy" id="4555"/>
    <lineage>
        <taxon>Eukaryota</taxon>
        <taxon>Viridiplantae</taxon>
        <taxon>Streptophyta</taxon>
        <taxon>Embryophyta</taxon>
        <taxon>Tracheophyta</taxon>
        <taxon>Spermatophyta</taxon>
        <taxon>Magnoliopsida</taxon>
        <taxon>Liliopsida</taxon>
        <taxon>Poales</taxon>
        <taxon>Poaceae</taxon>
        <taxon>PACMAD clade</taxon>
        <taxon>Panicoideae</taxon>
        <taxon>Panicodae</taxon>
        <taxon>Paniceae</taxon>
        <taxon>Cenchrinae</taxon>
        <taxon>Setaria</taxon>
    </lineage>
</organism>
<dbReference type="InterPro" id="IPR009003">
    <property type="entry name" value="Peptidase_S1_PA"/>
</dbReference>
<dbReference type="PANTHER" id="PTHR47389">
    <property type="entry name" value="OS09G0436400 PROTEIN"/>
    <property type="match status" value="1"/>
</dbReference>
<dbReference type="OrthoDB" id="654694at2759"/>
<dbReference type="InterPro" id="IPR036034">
    <property type="entry name" value="PDZ_sf"/>
</dbReference>
<evidence type="ECO:0000313" key="2">
    <source>
        <dbReference type="EMBL" id="RCV24014.1"/>
    </source>
</evidence>
<dbReference type="Gene3D" id="2.30.42.10">
    <property type="match status" value="1"/>
</dbReference>
<reference evidence="2" key="2">
    <citation type="submission" date="2015-07" db="EMBL/GenBank/DDBJ databases">
        <authorList>
            <person name="Noorani M."/>
        </authorList>
    </citation>
    <scope>NUCLEOTIDE SEQUENCE</scope>
    <source>
        <strain evidence="2">Yugu1</strain>
    </source>
</reference>
<evidence type="ECO:0000256" key="1">
    <source>
        <dbReference type="SAM" id="MobiDB-lite"/>
    </source>
</evidence>
<dbReference type="SUPFAM" id="SSF50156">
    <property type="entry name" value="PDZ domain-like"/>
    <property type="match status" value="1"/>
</dbReference>
<sequence length="442" mass="49055">MAPPLICQSSRIPRPSIPHTDRRSLHRPALSLSVPLCRTPRRLRSSVSRPFGRKIGVADTISEMSEDNDSERVAFWKKNFLGDTYRGLDAAAEEEDPSHPQDFTKEGLDAKEVVLCLSKSIVSLVSSVDGKPLFGCTGTVVNHVGSETWILTSATLVRKPGTDHDAYKADEVKIEVLLDNKRSINGRLAMCNLQYNIAVVTIELQFGLPIVALNDPPEYYSILGRPVVAVGRDSKSQVLLVRHGNMIRKRSKLDCSELLLCTCPVSKTFIGGLVMDFERRIIGISFFGEDTTPVMPIEIVSRCLKHFKKFRTLKLPCLCIRGHAVHSLELRSLEILCLNFPELSCGIGIVVDQISGESPENFGGIEAGDIICSIDGVVLHSLAQLTAMLLDKFFAMKSEKTMVLQAVMRRPRDNSKFVAMLNIWENSSVECSNSFSNRWPLL</sequence>
<protein>
    <recommendedName>
        <fullName evidence="3">PDZ domain-containing protein</fullName>
    </recommendedName>
</protein>
<name>A0A368R1R6_SETIT</name>
<gene>
    <name evidence="2" type="ORF">SETIT_5G050900v2</name>
</gene>
<dbReference type="Gene3D" id="2.40.10.120">
    <property type="match status" value="1"/>
</dbReference>
<dbReference type="PANTHER" id="PTHR47389:SF6">
    <property type="entry name" value="OS09G0436300 PROTEIN"/>
    <property type="match status" value="1"/>
</dbReference>
<dbReference type="AlphaFoldDB" id="A0A368R1R6"/>
<accession>A0A368R1R6</accession>
<dbReference type="STRING" id="4555.A0A368R1R6"/>
<proteinExistence type="predicted"/>
<reference evidence="2" key="1">
    <citation type="journal article" date="2012" name="Nat. Biotechnol.">
        <title>Reference genome sequence of the model plant Setaria.</title>
        <authorList>
            <person name="Bennetzen J.L."/>
            <person name="Schmutz J."/>
            <person name="Wang H."/>
            <person name="Percifield R."/>
            <person name="Hawkins J."/>
            <person name="Pontaroli A.C."/>
            <person name="Estep M."/>
            <person name="Feng L."/>
            <person name="Vaughn J.N."/>
            <person name="Grimwood J."/>
            <person name="Jenkins J."/>
            <person name="Barry K."/>
            <person name="Lindquist E."/>
            <person name="Hellsten U."/>
            <person name="Deshpande S."/>
            <person name="Wang X."/>
            <person name="Wu X."/>
            <person name="Mitros T."/>
            <person name="Triplett J."/>
            <person name="Yang X."/>
            <person name="Ye C.Y."/>
            <person name="Mauro-Herrera M."/>
            <person name="Wang L."/>
            <person name="Li P."/>
            <person name="Sharma M."/>
            <person name="Sharma R."/>
            <person name="Ronald P.C."/>
            <person name="Panaud O."/>
            <person name="Kellogg E.A."/>
            <person name="Brutnell T.P."/>
            <person name="Doust A.N."/>
            <person name="Tuskan G.A."/>
            <person name="Rokhsar D."/>
            <person name="Devos K.M."/>
        </authorList>
    </citation>
    <scope>NUCLEOTIDE SEQUENCE [LARGE SCALE GENOMIC DNA]</scope>
    <source>
        <strain evidence="2">Yugu1</strain>
    </source>
</reference>
<feature type="region of interest" description="Disordered" evidence="1">
    <location>
        <begin position="1"/>
        <end position="25"/>
    </location>
</feature>